<dbReference type="EMBL" id="PVNP01000012">
    <property type="protein sequence ID" value="PRO75364.1"/>
    <property type="molecule type" value="Genomic_DNA"/>
</dbReference>
<sequence length="85" mass="9702">MSIPAQENFSFTKKQGQYLAYIHYYTKLNGYPPAHTDLQAYFKVTPPSVNQMIVTLEKKGLIQKQPRTARSISVLVSTDKLPELE</sequence>
<reference evidence="3" key="1">
    <citation type="journal article" date="2020" name="Int. J. Syst. Evol. Microbiol.">
        <title>Alteromonas alba sp. nov., a marine bacterium isolated from the seawater of the West Pacific Ocean.</title>
        <authorList>
            <person name="Sun C."/>
            <person name="Wu Y.-H."/>
            <person name="Xamxidin M."/>
            <person name="Cheng H."/>
            <person name="Xu X.-W."/>
        </authorList>
    </citation>
    <scope>NUCLEOTIDE SEQUENCE [LARGE SCALE GENOMIC DNA]</scope>
    <source>
        <strain evidence="3">190</strain>
    </source>
</reference>
<dbReference type="GO" id="GO:0004252">
    <property type="term" value="F:serine-type endopeptidase activity"/>
    <property type="evidence" value="ECO:0007669"/>
    <property type="project" value="InterPro"/>
</dbReference>
<evidence type="ECO:0000313" key="2">
    <source>
        <dbReference type="EMBL" id="PRO75364.1"/>
    </source>
</evidence>
<dbReference type="InterPro" id="IPR036388">
    <property type="entry name" value="WH-like_DNA-bd_sf"/>
</dbReference>
<evidence type="ECO:0000313" key="3">
    <source>
        <dbReference type="Proteomes" id="UP000238949"/>
    </source>
</evidence>
<name>A0A2S9VG11_9ALTE</name>
<dbReference type="Pfam" id="PF01726">
    <property type="entry name" value="LexA_DNA_bind"/>
    <property type="match status" value="1"/>
</dbReference>
<proteinExistence type="predicted"/>
<dbReference type="OrthoDB" id="9802364at2"/>
<feature type="domain" description="LexA repressor DNA-binding" evidence="1">
    <location>
        <begin position="11"/>
        <end position="70"/>
    </location>
</feature>
<dbReference type="Gene3D" id="1.10.10.10">
    <property type="entry name" value="Winged helix-like DNA-binding domain superfamily/Winged helix DNA-binding domain"/>
    <property type="match status" value="1"/>
</dbReference>
<dbReference type="GO" id="GO:0006508">
    <property type="term" value="P:proteolysis"/>
    <property type="evidence" value="ECO:0007669"/>
    <property type="project" value="InterPro"/>
</dbReference>
<comment type="caution">
    <text evidence="2">The sequence shown here is derived from an EMBL/GenBank/DDBJ whole genome shotgun (WGS) entry which is preliminary data.</text>
</comment>
<dbReference type="SUPFAM" id="SSF46785">
    <property type="entry name" value="Winged helix' DNA-binding domain"/>
    <property type="match status" value="1"/>
</dbReference>
<dbReference type="Proteomes" id="UP000238949">
    <property type="component" value="Unassembled WGS sequence"/>
</dbReference>
<dbReference type="AlphaFoldDB" id="A0A2S9VG11"/>
<protein>
    <submittedName>
        <fullName evidence="2">MarR family transcriptional regulator</fullName>
    </submittedName>
</protein>
<dbReference type="InterPro" id="IPR006199">
    <property type="entry name" value="LexA_DNA-bd_dom"/>
</dbReference>
<dbReference type="RefSeq" id="WP_105932977.1">
    <property type="nucleotide sequence ID" value="NZ_PVNP01000012.1"/>
</dbReference>
<organism evidence="2 3">
    <name type="scientific">Alteromonas alba</name>
    <dbReference type="NCBI Taxonomy" id="2079529"/>
    <lineage>
        <taxon>Bacteria</taxon>
        <taxon>Pseudomonadati</taxon>
        <taxon>Pseudomonadota</taxon>
        <taxon>Gammaproteobacteria</taxon>
        <taxon>Alteromonadales</taxon>
        <taxon>Alteromonadaceae</taxon>
        <taxon>Alteromonas/Salinimonas group</taxon>
        <taxon>Alteromonas</taxon>
    </lineage>
</organism>
<dbReference type="InterPro" id="IPR036390">
    <property type="entry name" value="WH_DNA-bd_sf"/>
</dbReference>
<evidence type="ECO:0000259" key="1">
    <source>
        <dbReference type="Pfam" id="PF01726"/>
    </source>
</evidence>
<keyword evidence="3" id="KW-1185">Reference proteome</keyword>
<gene>
    <name evidence="2" type="ORF">C6Y40_01375</name>
</gene>
<accession>A0A2S9VG11</accession>